<dbReference type="Proteomes" id="UP000186601">
    <property type="component" value="Unassembled WGS sequence"/>
</dbReference>
<comment type="caution">
    <text evidence="1">The sequence shown here is derived from an EMBL/GenBank/DDBJ whole genome shotgun (WGS) entry which is preliminary data.</text>
</comment>
<gene>
    <name evidence="1" type="ORF">PHLCEN_2v918</name>
</gene>
<reference evidence="1 2" key="1">
    <citation type="submission" date="2018-02" db="EMBL/GenBank/DDBJ databases">
        <title>Genome sequence of the basidiomycete white-rot fungus Phlebia centrifuga.</title>
        <authorList>
            <person name="Granchi Z."/>
            <person name="Peng M."/>
            <person name="de Vries R.P."/>
            <person name="Hilden K."/>
            <person name="Makela M.R."/>
            <person name="Grigoriev I."/>
            <person name="Riley R."/>
        </authorList>
    </citation>
    <scope>NUCLEOTIDE SEQUENCE [LARGE SCALE GENOMIC DNA]</scope>
    <source>
        <strain evidence="1 2">FBCC195</strain>
    </source>
</reference>
<keyword evidence="2" id="KW-1185">Reference proteome</keyword>
<protein>
    <submittedName>
        <fullName evidence="1">Uncharacterized protein</fullName>
    </submittedName>
</protein>
<organism evidence="1 2">
    <name type="scientific">Hermanssonia centrifuga</name>
    <dbReference type="NCBI Taxonomy" id="98765"/>
    <lineage>
        <taxon>Eukaryota</taxon>
        <taxon>Fungi</taxon>
        <taxon>Dikarya</taxon>
        <taxon>Basidiomycota</taxon>
        <taxon>Agaricomycotina</taxon>
        <taxon>Agaricomycetes</taxon>
        <taxon>Polyporales</taxon>
        <taxon>Meruliaceae</taxon>
        <taxon>Hermanssonia</taxon>
    </lineage>
</organism>
<sequence length="50" mass="5541">MSGFTQASGLRPGFCPDSGSSLLCDGFWPDHEDQASERLFFVRKVSFMVP</sequence>
<name>A0A2R6S4T5_9APHY</name>
<evidence type="ECO:0000313" key="1">
    <source>
        <dbReference type="EMBL" id="PSS37229.1"/>
    </source>
</evidence>
<dbReference type="AlphaFoldDB" id="A0A2R6S4T5"/>
<dbReference type="EMBL" id="MLYV02000070">
    <property type="protein sequence ID" value="PSS37229.1"/>
    <property type="molecule type" value="Genomic_DNA"/>
</dbReference>
<proteinExistence type="predicted"/>
<accession>A0A2R6S4T5</accession>
<evidence type="ECO:0000313" key="2">
    <source>
        <dbReference type="Proteomes" id="UP000186601"/>
    </source>
</evidence>